<dbReference type="InterPro" id="IPR043519">
    <property type="entry name" value="NT_sf"/>
</dbReference>
<dbReference type="PANTHER" id="PTHR43449">
    <property type="entry name" value="NUCLEOTIDYLTRANSFERASE"/>
    <property type="match status" value="1"/>
</dbReference>
<dbReference type="GO" id="GO:0016740">
    <property type="term" value="F:transferase activity"/>
    <property type="evidence" value="ECO:0007669"/>
    <property type="project" value="UniProtKB-KW"/>
</dbReference>
<evidence type="ECO:0000313" key="3">
    <source>
        <dbReference type="Proteomes" id="UP000319296"/>
    </source>
</evidence>
<dbReference type="Pfam" id="PF18765">
    <property type="entry name" value="Polbeta"/>
    <property type="match status" value="1"/>
</dbReference>
<proteinExistence type="predicted"/>
<dbReference type="CDD" id="cd05403">
    <property type="entry name" value="NT_KNTase_like"/>
    <property type="match status" value="1"/>
</dbReference>
<comment type="caution">
    <text evidence="2">The sequence shown here is derived from an EMBL/GenBank/DDBJ whole genome shotgun (WGS) entry which is preliminary data.</text>
</comment>
<gene>
    <name evidence="2" type="ORF">EVG15_10300</name>
</gene>
<protein>
    <submittedName>
        <fullName evidence="2">Nucleotidyltransferase domain-containing protein</fullName>
    </submittedName>
</protein>
<dbReference type="EMBL" id="SGBB01000030">
    <property type="protein sequence ID" value="RZD17592.1"/>
    <property type="molecule type" value="Genomic_DNA"/>
</dbReference>
<evidence type="ECO:0000313" key="2">
    <source>
        <dbReference type="EMBL" id="RZD17592.1"/>
    </source>
</evidence>
<accession>A0A519BK00</accession>
<dbReference type="AlphaFoldDB" id="A0A519BK00"/>
<organism evidence="2 3">
    <name type="scientific">Candidatus Acididesulfobacter diazotrophicus</name>
    <dbReference type="NCBI Taxonomy" id="2597226"/>
    <lineage>
        <taxon>Bacteria</taxon>
        <taxon>Deltaproteobacteria</taxon>
        <taxon>Candidatus Acidulodesulfobacterales</taxon>
        <taxon>Candidatus Acididesulfobacter</taxon>
    </lineage>
</organism>
<feature type="domain" description="Polymerase beta nucleotidyltransferase" evidence="1">
    <location>
        <begin position="26"/>
        <end position="118"/>
    </location>
</feature>
<dbReference type="PANTHER" id="PTHR43449:SF1">
    <property type="entry name" value="POLYMERASE BETA NUCLEOTIDYLTRANSFERASE DOMAIN-CONTAINING PROTEIN"/>
    <property type="match status" value="1"/>
</dbReference>
<evidence type="ECO:0000259" key="1">
    <source>
        <dbReference type="Pfam" id="PF18765"/>
    </source>
</evidence>
<dbReference type="Gene3D" id="3.30.460.10">
    <property type="entry name" value="Beta Polymerase, domain 2"/>
    <property type="match status" value="1"/>
</dbReference>
<dbReference type="SUPFAM" id="SSF81301">
    <property type="entry name" value="Nucleotidyltransferase"/>
    <property type="match status" value="1"/>
</dbReference>
<dbReference type="Proteomes" id="UP000319296">
    <property type="component" value="Unassembled WGS sequence"/>
</dbReference>
<name>A0A519BK00_9DELT</name>
<dbReference type="InterPro" id="IPR041633">
    <property type="entry name" value="Polbeta"/>
</dbReference>
<keyword evidence="2" id="KW-0808">Transferase</keyword>
<reference evidence="2 3" key="1">
    <citation type="journal article" date="2019" name="ISME J.">
        <title>Insights into ecological role of a new deltaproteobacterial order Candidatus Acidulodesulfobacterales by metagenomics and metatranscriptomics.</title>
        <authorList>
            <person name="Tan S."/>
            <person name="Liu J."/>
            <person name="Fang Y."/>
            <person name="Hedlund B.P."/>
            <person name="Lian Z.H."/>
            <person name="Huang L.Y."/>
            <person name="Li J.T."/>
            <person name="Huang L.N."/>
            <person name="Li W.J."/>
            <person name="Jiang H.C."/>
            <person name="Dong H.L."/>
            <person name="Shu W.S."/>
        </authorList>
    </citation>
    <scope>NUCLEOTIDE SEQUENCE [LARGE SCALE GENOMIC DNA]</scope>
    <source>
        <strain evidence="2">AP1</strain>
    </source>
</reference>
<sequence>MAKRKNNTIIVSQNYILIHEIINKYINELKKHNIDLVSVYLFGSYAKGTATEFSDIDLAIIVNKFAADGKDIGDAIDFMSFLMKITNSNYIEPHPILKEDFDETYPFALEILESGKKIL</sequence>